<evidence type="ECO:0000256" key="1">
    <source>
        <dbReference type="SAM" id="MobiDB-lite"/>
    </source>
</evidence>
<dbReference type="STRING" id="1328760.A0A165HCC0"/>
<evidence type="ECO:0008006" key="7">
    <source>
        <dbReference type="Google" id="ProtNLM"/>
    </source>
</evidence>
<keyword evidence="6" id="KW-1185">Reference proteome</keyword>
<dbReference type="OMA" id="RYITFKR"/>
<dbReference type="InParanoid" id="A0A165HCC0"/>
<gene>
    <name evidence="5" type="ORF">L228DRAFT_246044</name>
</gene>
<organism evidence="5 6">
    <name type="scientific">Xylona heveae (strain CBS 132557 / TC161)</name>
    <dbReference type="NCBI Taxonomy" id="1328760"/>
    <lineage>
        <taxon>Eukaryota</taxon>
        <taxon>Fungi</taxon>
        <taxon>Dikarya</taxon>
        <taxon>Ascomycota</taxon>
        <taxon>Pezizomycotina</taxon>
        <taxon>Xylonomycetes</taxon>
        <taxon>Xylonales</taxon>
        <taxon>Xylonaceae</taxon>
        <taxon>Xylona</taxon>
    </lineage>
</organism>
<protein>
    <recommendedName>
        <fullName evidence="7">Ribosome biogenesis protein Urb1</fullName>
    </recommendedName>
</protein>
<dbReference type="InterPro" id="IPR021714">
    <property type="entry name" value="URB1_N"/>
</dbReference>
<evidence type="ECO:0000259" key="4">
    <source>
        <dbReference type="Pfam" id="PF26140"/>
    </source>
</evidence>
<feature type="domain" description="URB1 C-terminal" evidence="3">
    <location>
        <begin position="914"/>
        <end position="1106"/>
    </location>
</feature>
<proteinExistence type="predicted"/>
<dbReference type="Pfam" id="PF16201">
    <property type="entry name" value="NopRA1"/>
    <property type="match status" value="1"/>
</dbReference>
<dbReference type="RefSeq" id="XP_018188845.1">
    <property type="nucleotide sequence ID" value="XM_018332311.1"/>
</dbReference>
<dbReference type="GO" id="GO:0005730">
    <property type="term" value="C:nucleolus"/>
    <property type="evidence" value="ECO:0007669"/>
    <property type="project" value="TreeGrafter"/>
</dbReference>
<accession>A0A165HCC0</accession>
<feature type="domain" description="URB1 central HEAT repeat" evidence="4">
    <location>
        <begin position="652"/>
        <end position="840"/>
    </location>
</feature>
<evidence type="ECO:0000259" key="3">
    <source>
        <dbReference type="Pfam" id="PF16201"/>
    </source>
</evidence>
<dbReference type="OrthoDB" id="72892at2759"/>
<dbReference type="InterPro" id="IPR039844">
    <property type="entry name" value="URB1"/>
</dbReference>
<evidence type="ECO:0000259" key="2">
    <source>
        <dbReference type="Pfam" id="PF11707"/>
    </source>
</evidence>
<name>A0A165HCC0_XYLHT</name>
<evidence type="ECO:0000313" key="6">
    <source>
        <dbReference type="Proteomes" id="UP000076632"/>
    </source>
</evidence>
<feature type="region of interest" description="Disordered" evidence="1">
    <location>
        <begin position="1"/>
        <end position="28"/>
    </location>
</feature>
<dbReference type="InterPro" id="IPR059018">
    <property type="entry name" value="HEAT_URB1"/>
</dbReference>
<feature type="domain" description="URB1 N-terminal" evidence="2">
    <location>
        <begin position="104"/>
        <end position="460"/>
    </location>
</feature>
<dbReference type="PANTHER" id="PTHR13500">
    <property type="entry name" value="NUCLEOLAR PRERIBOSOMAL-ASSOCIATED PROTEIN 1"/>
    <property type="match status" value="1"/>
</dbReference>
<dbReference type="GO" id="GO:0000466">
    <property type="term" value="P:maturation of 5.8S rRNA from tricistronic rRNA transcript (SSU-rRNA, 5.8S rRNA, LSU-rRNA)"/>
    <property type="evidence" value="ECO:0007669"/>
    <property type="project" value="TreeGrafter"/>
</dbReference>
<dbReference type="GeneID" id="28897448"/>
<reference evidence="5 6" key="1">
    <citation type="journal article" date="2016" name="Fungal Biol.">
        <title>The genome of Xylona heveae provides a window into fungal endophytism.</title>
        <authorList>
            <person name="Gazis R."/>
            <person name="Kuo A."/>
            <person name="Riley R."/>
            <person name="LaButti K."/>
            <person name="Lipzen A."/>
            <person name="Lin J."/>
            <person name="Amirebrahimi M."/>
            <person name="Hesse C.N."/>
            <person name="Spatafora J.W."/>
            <person name="Henrissat B."/>
            <person name="Hainaut M."/>
            <person name="Grigoriev I.V."/>
            <person name="Hibbett D.S."/>
        </authorList>
    </citation>
    <scope>NUCLEOTIDE SEQUENCE [LARGE SCALE GENOMIC DNA]</scope>
    <source>
        <strain evidence="5 6">TC161</strain>
    </source>
</reference>
<dbReference type="GO" id="GO:0000463">
    <property type="term" value="P:maturation of LSU-rRNA from tricistronic rRNA transcript (SSU-rRNA, 5.8S rRNA, LSU-rRNA)"/>
    <property type="evidence" value="ECO:0007669"/>
    <property type="project" value="TreeGrafter"/>
</dbReference>
<dbReference type="PANTHER" id="PTHR13500:SF0">
    <property type="entry name" value="NUCLEOLAR PRE-RIBOSOMAL-ASSOCIATED PROTEIN 1"/>
    <property type="match status" value="1"/>
</dbReference>
<dbReference type="AlphaFoldDB" id="A0A165HCC0"/>
<evidence type="ECO:0000313" key="5">
    <source>
        <dbReference type="EMBL" id="KZF23290.1"/>
    </source>
</evidence>
<dbReference type="Pfam" id="PF11707">
    <property type="entry name" value="Npa1"/>
    <property type="match status" value="1"/>
</dbReference>
<dbReference type="Proteomes" id="UP000076632">
    <property type="component" value="Unassembled WGS sequence"/>
</dbReference>
<sequence>MVKRQIFPDGADGRFAPAKRPRTSNASLTNAEDITSALQLKHLLTFQQGADAQLRRSIQCFKTFLESIARGADDSSRRNRLFILKEYLDSQKGRDDGDSDSHFLTDLIQIWNYAGQVNADALLSAVPAVLALLLKTISSLLDFRDYGILLGKTILQQSQLKLVSRQLTAPKSKEFIISPCIRLLLEVVSFDGGSLAKQLYGRKDFTLENKALARNLGLRRAASADASEERRKPSVRSNAIRYLLANLKYQQHAAKIDILGQVNLFKVLFDDIRGDPPEIIIDILNVFKAHVLTDKEIPKTSKGKVFTERTLGRIATLYGYEDDQKDSEIKRQKTIDVYAHEFLLLVCSNSEHGVLHTPAGWYPPGALRHSGQQEVDSNAPKAVDLGIESLEWFSKYRDKVPVRNSALAAFAQTLRPYASALQSDLLLTLFRAAPELVADYFYKKNGFSFDPKLTATWIGYSAFLFSTVQLPLSSEKMLGKDTRHTIPPPTPIVIENILPQPLDQKTLTRCLNQSSPLITFFAIRLLTIAFEKLESTLSLFKSQTESGHNIWTEASRQLVTEFCRRCPKMKDVIRVFRSTSGEDMLQRESVSRLLAMYYRVIPQVALEEKFDISVALTDALSRLETSNDIGSEDGIGLLELEHLLQIAQRSLDIKWFHKPDSLKYSPFTSLLKLLVDAPEEKPLNDLKAVFSSVVAENEILQRQTIVPSIEVLIASLREAREGVISEDFMKFIDNCVLRLVRRPTTYLDQVEDLAAQTEVSSPRASNEPLSLFLVTIREQWSFFAKSNSAEKEAVTNWLANYLTKSREIGESGALLSAIKASLLNDLEEDNLRSIMKHAVTDGGATNLMVNRMDRHAESSSSIQESAPKEESSVKDYVASLLQGPPAENQDHPELNHWIQKDVQDVMEDGDASRLIMCLCSGHLHVRKQALISLRKLMVKLEASNYSEGQQCYLLIGEVCETASPIIDNAPLPYFVGSLAARSATVITDPLHPLYAKVNRFLNKGPSWNVQRVPSYWIENILFHPPEEADSHYREIEWLLDILIDGLRTPQEMDTYRLRNVFERFLSLYASPFLPKTIKEKIMHLIFRATFVQGSTTLITRTGVINWVQTRLAVGDANRTVLLKLAERLYDTCDKARVDDWSGGTMQGTIKDILA</sequence>
<dbReference type="Pfam" id="PF26140">
    <property type="entry name" value="HEAT_URB1"/>
    <property type="match status" value="1"/>
</dbReference>
<dbReference type="InterPro" id="IPR032436">
    <property type="entry name" value="URB1_C"/>
</dbReference>
<dbReference type="EMBL" id="KV407457">
    <property type="protein sequence ID" value="KZF23290.1"/>
    <property type="molecule type" value="Genomic_DNA"/>
</dbReference>